<dbReference type="AlphaFoldDB" id="A0AA90NXU3"/>
<name>A0AA90NXU3_9GAMM</name>
<comment type="caution">
    <text evidence="1">The sequence shown here is derived from an EMBL/GenBank/DDBJ whole genome shotgun (WGS) entry which is preliminary data.</text>
</comment>
<protein>
    <submittedName>
        <fullName evidence="1">Uncharacterized protein</fullName>
    </submittedName>
</protein>
<organism evidence="1 2">
    <name type="scientific">Candidatus Endonucleibacter bathymodioli</name>
    <dbReference type="NCBI Taxonomy" id="539814"/>
    <lineage>
        <taxon>Bacteria</taxon>
        <taxon>Pseudomonadati</taxon>
        <taxon>Pseudomonadota</taxon>
        <taxon>Gammaproteobacteria</taxon>
        <taxon>Oceanospirillales</taxon>
        <taxon>Endozoicomonadaceae</taxon>
        <taxon>Candidatus Endonucleibacter</taxon>
    </lineage>
</organism>
<reference evidence="1 2" key="1">
    <citation type="journal article" date="2023" name="bioRxiv">
        <title>An intranuclear bacterial parasite of deep-sea mussels expresses apoptosis inhibitors acquired from its host.</title>
        <authorList>
            <person name="Gonzalez Porras M.A."/>
            <person name="Assie A."/>
            <person name="Tietjen M."/>
            <person name="Violette M."/>
            <person name="Kleiner M."/>
            <person name="Gruber-Vodicka H."/>
            <person name="Dubilier N."/>
            <person name="Leisch N."/>
        </authorList>
    </citation>
    <scope>NUCLEOTIDE SEQUENCE [LARGE SCALE GENOMIC DNA]</scope>
    <source>
        <strain evidence="1">IAP13</strain>
    </source>
</reference>
<sequence length="295" mass="33467">MREQINSKIMNNITMFLMVLLSFFQFSQSFAGLEVEEVYIKDNITVVLTEYSIFTADSCCTEYNIYNICTKSRDLYKVHSQDNDIPLAVVVSPAFWDVGTQNSEYYDLFVAAVQALSSIKLDLNIAAEWSIHPGLLDNQSNTQKMCSSRFYVKKAADGSDLCKMFYTKCTYAGFANIRSDKLSQNAMDKADVDANSDVEYIKKGESYTHIKQGLSKLLAENPDVTKLHVYLPVLHDTRYYDELGIIASEALCDKFINNINDELKISSVIYIDLLNCSDTTIKHMRTSLNKYGFKG</sequence>
<gene>
    <name evidence="1" type="ORF">QS748_12020</name>
</gene>
<dbReference type="EMBL" id="JASXSV010000022">
    <property type="protein sequence ID" value="MDP0589863.1"/>
    <property type="molecule type" value="Genomic_DNA"/>
</dbReference>
<proteinExistence type="predicted"/>
<dbReference type="Proteomes" id="UP001178148">
    <property type="component" value="Unassembled WGS sequence"/>
</dbReference>
<evidence type="ECO:0000313" key="2">
    <source>
        <dbReference type="Proteomes" id="UP001178148"/>
    </source>
</evidence>
<accession>A0AA90NXU3</accession>
<evidence type="ECO:0000313" key="1">
    <source>
        <dbReference type="EMBL" id="MDP0589863.1"/>
    </source>
</evidence>
<keyword evidence="2" id="KW-1185">Reference proteome</keyword>